<evidence type="ECO:0000256" key="1">
    <source>
        <dbReference type="ARBA" id="ARBA00004651"/>
    </source>
</evidence>
<dbReference type="AlphaFoldDB" id="A0A9W6FQL0"/>
<evidence type="ECO:0000259" key="10">
    <source>
        <dbReference type="Pfam" id="PF00999"/>
    </source>
</evidence>
<feature type="transmembrane region" description="Helical" evidence="9">
    <location>
        <begin position="191"/>
        <end position="212"/>
    </location>
</feature>
<evidence type="ECO:0000256" key="8">
    <source>
        <dbReference type="ARBA" id="ARBA00023136"/>
    </source>
</evidence>
<evidence type="ECO:0000256" key="9">
    <source>
        <dbReference type="SAM" id="Phobius"/>
    </source>
</evidence>
<feature type="domain" description="Cation/H+ exchanger transmembrane" evidence="10">
    <location>
        <begin position="14"/>
        <end position="387"/>
    </location>
</feature>
<keyword evidence="5 9" id="KW-0812">Transmembrane</keyword>
<name>A0A9W6FQL0_9MICO</name>
<dbReference type="GO" id="GO:0015297">
    <property type="term" value="F:antiporter activity"/>
    <property type="evidence" value="ECO:0007669"/>
    <property type="project" value="UniProtKB-KW"/>
</dbReference>
<keyword evidence="8 9" id="KW-0472">Membrane</keyword>
<dbReference type="EMBL" id="BSDP01000001">
    <property type="protein sequence ID" value="GLI26732.1"/>
    <property type="molecule type" value="Genomic_DNA"/>
</dbReference>
<comment type="caution">
    <text evidence="11">The sequence shown here is derived from an EMBL/GenBank/DDBJ whole genome shotgun (WGS) entry which is preliminary data.</text>
</comment>
<feature type="transmembrane region" description="Helical" evidence="9">
    <location>
        <begin position="304"/>
        <end position="324"/>
    </location>
</feature>
<proteinExistence type="predicted"/>
<evidence type="ECO:0000256" key="6">
    <source>
        <dbReference type="ARBA" id="ARBA00022989"/>
    </source>
</evidence>
<feature type="transmembrane region" description="Helical" evidence="9">
    <location>
        <begin position="363"/>
        <end position="387"/>
    </location>
</feature>
<dbReference type="InterPro" id="IPR038770">
    <property type="entry name" value="Na+/solute_symporter_sf"/>
</dbReference>
<evidence type="ECO:0000256" key="4">
    <source>
        <dbReference type="ARBA" id="ARBA00022475"/>
    </source>
</evidence>
<keyword evidence="12" id="KW-1185">Reference proteome</keyword>
<evidence type="ECO:0000256" key="5">
    <source>
        <dbReference type="ARBA" id="ARBA00022692"/>
    </source>
</evidence>
<dbReference type="GO" id="GO:0005886">
    <property type="term" value="C:plasma membrane"/>
    <property type="evidence" value="ECO:0007669"/>
    <property type="project" value="UniProtKB-SubCell"/>
</dbReference>
<evidence type="ECO:0000313" key="11">
    <source>
        <dbReference type="EMBL" id="GLI26732.1"/>
    </source>
</evidence>
<protein>
    <submittedName>
        <fullName evidence="11">Sodium:proton antiporter</fullName>
    </submittedName>
</protein>
<dbReference type="Proteomes" id="UP001144396">
    <property type="component" value="Unassembled WGS sequence"/>
</dbReference>
<feature type="transmembrane region" description="Helical" evidence="9">
    <location>
        <begin position="96"/>
        <end position="124"/>
    </location>
</feature>
<dbReference type="PANTHER" id="PTHR32507">
    <property type="entry name" value="NA(+)/H(+) ANTIPORTER 1"/>
    <property type="match status" value="1"/>
</dbReference>
<keyword evidence="7" id="KW-0406">Ion transport</keyword>
<reference evidence="11" key="1">
    <citation type="submission" date="2022-12" db="EMBL/GenBank/DDBJ databases">
        <title>Reference genome sequencing for broad-spectrum identification of bacterial and archaeal isolates by mass spectrometry.</title>
        <authorList>
            <person name="Sekiguchi Y."/>
            <person name="Tourlousse D.M."/>
        </authorList>
    </citation>
    <scope>NUCLEOTIDE SEQUENCE</scope>
    <source>
        <strain evidence="11">14</strain>
    </source>
</reference>
<accession>A0A9W6FQL0</accession>
<gene>
    <name evidence="11" type="ORF">ARHIZOSPH14_09740</name>
</gene>
<feature type="transmembrane region" description="Helical" evidence="9">
    <location>
        <begin position="28"/>
        <end position="46"/>
    </location>
</feature>
<dbReference type="RefSeq" id="WP_281882748.1">
    <property type="nucleotide sequence ID" value="NZ_BSDP01000001.1"/>
</dbReference>
<keyword evidence="3" id="KW-0050">Antiport</keyword>
<evidence type="ECO:0000256" key="7">
    <source>
        <dbReference type="ARBA" id="ARBA00023065"/>
    </source>
</evidence>
<comment type="subcellular location">
    <subcellularLocation>
        <location evidence="1">Cell membrane</location>
        <topology evidence="1">Multi-pass membrane protein</topology>
    </subcellularLocation>
</comment>
<keyword evidence="6 9" id="KW-1133">Transmembrane helix</keyword>
<dbReference type="Gene3D" id="1.20.1530.20">
    <property type="match status" value="1"/>
</dbReference>
<evidence type="ECO:0000256" key="2">
    <source>
        <dbReference type="ARBA" id="ARBA00022448"/>
    </source>
</evidence>
<dbReference type="InterPro" id="IPR006153">
    <property type="entry name" value="Cation/H_exchanger_TM"/>
</dbReference>
<evidence type="ECO:0000313" key="12">
    <source>
        <dbReference type="Proteomes" id="UP001144396"/>
    </source>
</evidence>
<dbReference type="GO" id="GO:1902600">
    <property type="term" value="P:proton transmembrane transport"/>
    <property type="evidence" value="ECO:0007669"/>
    <property type="project" value="InterPro"/>
</dbReference>
<sequence>MIAVIVVLVAVMAWSALSRVLDRRGVTAALFLAATGLVVGLVSPLSDIQLDIDVAERVAEIALVLLLFSDATRLDLRALRHQLSWPTRLLLIGLPLTMLLGFGVGLIVFPGMALASVALLAVMLAPTDAALGQKVVTDDSVPPRVRQALDVESGLNDGLSVPVFLVALSIANAEIETGVAGAIAGSMAAQIGWGLFAGVLAGLLGGALIRFADERNWITRAWRQVLPLAAALLAFAVADELGGSGFIAAFVGGIVFGRVAGPMRSVVTLLTEEVGELAAAVTWLAFGALALVLALPLITWQVVLYAVLSLTVVRMIPVAIALAGGGIRAPTIAFIGWFGPRGLASLVFVLIAASKGVPEQEVVLTTVLVTVALSILLHGLTSVPLVARYHRWSAAMMAEHPSSAESVAADMPRARRQLPRH</sequence>
<dbReference type="PANTHER" id="PTHR32507:SF8">
    <property type="entry name" value="CNH1P"/>
    <property type="match status" value="1"/>
</dbReference>
<evidence type="ECO:0000256" key="3">
    <source>
        <dbReference type="ARBA" id="ARBA00022449"/>
    </source>
</evidence>
<organism evidence="11 12">
    <name type="scientific">Agromyces rhizosphaerae</name>
    <dbReference type="NCBI Taxonomy" id="88374"/>
    <lineage>
        <taxon>Bacteria</taxon>
        <taxon>Bacillati</taxon>
        <taxon>Actinomycetota</taxon>
        <taxon>Actinomycetes</taxon>
        <taxon>Micrococcales</taxon>
        <taxon>Microbacteriaceae</taxon>
        <taxon>Agromyces</taxon>
    </lineage>
</organism>
<keyword evidence="4" id="KW-1003">Cell membrane</keyword>
<dbReference type="Pfam" id="PF00999">
    <property type="entry name" value="Na_H_Exchanger"/>
    <property type="match status" value="1"/>
</dbReference>
<keyword evidence="2" id="KW-0813">Transport</keyword>
<feature type="transmembrane region" description="Helical" evidence="9">
    <location>
        <begin position="277"/>
        <end position="298"/>
    </location>
</feature>
<feature type="transmembrane region" description="Helical" evidence="9">
    <location>
        <begin position="331"/>
        <end position="351"/>
    </location>
</feature>